<dbReference type="Proteomes" id="UP000524535">
    <property type="component" value="Unassembled WGS sequence"/>
</dbReference>
<reference evidence="4 5" key="1">
    <citation type="submission" date="2020-08" db="EMBL/GenBank/DDBJ databases">
        <title>Genomic Encyclopedia of Type Strains, Phase IV (KMG-V): Genome sequencing to study the core and pangenomes of soil and plant-associated prokaryotes.</title>
        <authorList>
            <person name="Whitman W."/>
        </authorList>
    </citation>
    <scope>NUCLEOTIDE SEQUENCE [LARGE SCALE GENOMIC DNA]</scope>
    <source>
        <strain evidence="2 5">SEMIA 444</strain>
        <strain evidence="1 4">SEMIA 448</strain>
        <strain evidence="3 6">SEMIA 452</strain>
    </source>
</reference>
<dbReference type="EMBL" id="JACIGW010000014">
    <property type="protein sequence ID" value="MBB4351635.1"/>
    <property type="molecule type" value="Genomic_DNA"/>
</dbReference>
<gene>
    <name evidence="2" type="ORF">GGE31_005434</name>
    <name evidence="1" type="ORF">GGE33_005418</name>
    <name evidence="3" type="ORF">GGE35_005418</name>
</gene>
<sequence>MTLKTLAGPGDQSGRVRTSLERSRAKFIFEIFRFQEGELKKLALGCIGC</sequence>
<evidence type="ECO:0000313" key="2">
    <source>
        <dbReference type="EMBL" id="MBB4414887.1"/>
    </source>
</evidence>
<comment type="caution">
    <text evidence="2">The sequence shown here is derived from an EMBL/GenBank/DDBJ whole genome shotgun (WGS) entry which is preliminary data.</text>
</comment>
<proteinExistence type="predicted"/>
<accession>A0A7W6TK99</accession>
<evidence type="ECO:0000313" key="5">
    <source>
        <dbReference type="Proteomes" id="UP000524535"/>
    </source>
</evidence>
<keyword evidence="5" id="KW-1185">Reference proteome</keyword>
<dbReference type="EMBL" id="JACIHM010000017">
    <property type="protein sequence ID" value="MBB4449561.1"/>
    <property type="molecule type" value="Genomic_DNA"/>
</dbReference>
<dbReference type="Proteomes" id="UP000576087">
    <property type="component" value="Unassembled WGS sequence"/>
</dbReference>
<dbReference type="Proteomes" id="UP000520770">
    <property type="component" value="Unassembled WGS sequence"/>
</dbReference>
<evidence type="ECO:0000313" key="3">
    <source>
        <dbReference type="EMBL" id="MBB4449561.1"/>
    </source>
</evidence>
<organism evidence="2 5">
    <name type="scientific">Aliirhizobium cellulosilyticum</name>
    <dbReference type="NCBI Taxonomy" id="393664"/>
    <lineage>
        <taxon>Bacteria</taxon>
        <taxon>Pseudomonadati</taxon>
        <taxon>Pseudomonadota</taxon>
        <taxon>Alphaproteobacteria</taxon>
        <taxon>Hyphomicrobiales</taxon>
        <taxon>Rhizobiaceae</taxon>
        <taxon>Aliirhizobium</taxon>
    </lineage>
</organism>
<dbReference type="EMBL" id="JACIGY010000016">
    <property type="protein sequence ID" value="MBB4414887.1"/>
    <property type="molecule type" value="Genomic_DNA"/>
</dbReference>
<protein>
    <submittedName>
        <fullName evidence="2">Uncharacterized protein</fullName>
    </submittedName>
</protein>
<evidence type="ECO:0000313" key="4">
    <source>
        <dbReference type="Proteomes" id="UP000520770"/>
    </source>
</evidence>
<evidence type="ECO:0000313" key="6">
    <source>
        <dbReference type="Proteomes" id="UP000576087"/>
    </source>
</evidence>
<dbReference type="RefSeq" id="WP_183830198.1">
    <property type="nucleotide sequence ID" value="NZ_JACIGW010000014.1"/>
</dbReference>
<dbReference type="AlphaFoldDB" id="A0A7W6TK99"/>
<evidence type="ECO:0000313" key="1">
    <source>
        <dbReference type="EMBL" id="MBB4351635.1"/>
    </source>
</evidence>
<name>A0A7W6TK99_9HYPH</name>